<comment type="caution">
    <text evidence="1">The sequence shown here is derived from an EMBL/GenBank/DDBJ whole genome shotgun (WGS) entry which is preliminary data.</text>
</comment>
<gene>
    <name evidence="1" type="ORF">PDIGIT_LOCUS7642</name>
</gene>
<evidence type="ECO:0000313" key="1">
    <source>
        <dbReference type="EMBL" id="CAI6334581.1"/>
    </source>
</evidence>
<dbReference type="Proteomes" id="UP001152607">
    <property type="component" value="Unassembled WGS sequence"/>
</dbReference>
<sequence length="53" mass="6074">MLIPFQHPAPSTYRTPCTWDQSQNRYLRSLISGEGDCAYKTGLRCGCFSQTTW</sequence>
<evidence type="ECO:0000313" key="2">
    <source>
        <dbReference type="Proteomes" id="UP001152607"/>
    </source>
</evidence>
<keyword evidence="2" id="KW-1185">Reference proteome</keyword>
<organism evidence="1 2">
    <name type="scientific">Periconia digitata</name>
    <dbReference type="NCBI Taxonomy" id="1303443"/>
    <lineage>
        <taxon>Eukaryota</taxon>
        <taxon>Fungi</taxon>
        <taxon>Dikarya</taxon>
        <taxon>Ascomycota</taxon>
        <taxon>Pezizomycotina</taxon>
        <taxon>Dothideomycetes</taxon>
        <taxon>Pleosporomycetidae</taxon>
        <taxon>Pleosporales</taxon>
        <taxon>Massarineae</taxon>
        <taxon>Periconiaceae</taxon>
        <taxon>Periconia</taxon>
    </lineage>
</organism>
<dbReference type="EMBL" id="CAOQHR010000005">
    <property type="protein sequence ID" value="CAI6334581.1"/>
    <property type="molecule type" value="Genomic_DNA"/>
</dbReference>
<name>A0A9W4XR87_9PLEO</name>
<proteinExistence type="predicted"/>
<protein>
    <submittedName>
        <fullName evidence="1">Uncharacterized protein</fullName>
    </submittedName>
</protein>
<dbReference type="AlphaFoldDB" id="A0A9W4XR87"/>
<accession>A0A9W4XR87</accession>
<reference evidence="1" key="1">
    <citation type="submission" date="2023-01" db="EMBL/GenBank/DDBJ databases">
        <authorList>
            <person name="Van Ghelder C."/>
            <person name="Rancurel C."/>
        </authorList>
    </citation>
    <scope>NUCLEOTIDE SEQUENCE</scope>
    <source>
        <strain evidence="1">CNCM I-4278</strain>
    </source>
</reference>